<keyword evidence="10" id="KW-1185">Reference proteome</keyword>
<comment type="cofactor">
    <cofactor evidence="1 7">
        <name>Fe(2+)</name>
        <dbReference type="ChEBI" id="CHEBI:29033"/>
    </cofactor>
</comment>
<proteinExistence type="inferred from homology"/>
<evidence type="ECO:0000256" key="2">
    <source>
        <dbReference type="ARBA" id="ARBA00009712"/>
    </source>
</evidence>
<evidence type="ECO:0000256" key="7">
    <source>
        <dbReference type="PIRSR" id="PIRSR601273-2"/>
    </source>
</evidence>
<evidence type="ECO:0000256" key="1">
    <source>
        <dbReference type="ARBA" id="ARBA00001954"/>
    </source>
</evidence>
<name>A0A1H8VI21_9ACTN</name>
<sequence length="297" mass="33012">MLEEGQLYSPVEEHDDGTVTVHLAPNHPGVADAAYLARRAQIARLALTWRPGEPVPVVDYTDAEHEVWRAVCRELTAKHRRLAHSAYLEAWAAVDLPTDRVPQLAEVSERVGARTGFTFDPAPGLVPLRQFYGALADRTFHSTQYLRHPSQPLYTPEPDLVHEVIGHGVSLAAPPIAELHRLTGEAARRLHDEDALRFLAKVFWFTCEFGVIAEGGELRCYGAGLLSSYGEIEEFRRADVRPLDLLEMGTADYDITHFQPVLYRADSLAHLMDVVGGFFATMDDETPARLRGARAAP</sequence>
<dbReference type="InterPro" id="IPR036329">
    <property type="entry name" value="Aro-AA_hydroxylase_C_sf"/>
</dbReference>
<feature type="domain" description="Biopterin-dependent aromatic amino acid hydroxylase family profile" evidence="8">
    <location>
        <begin position="1"/>
        <end position="297"/>
    </location>
</feature>
<keyword evidence="6" id="KW-0503">Monooxygenase</keyword>
<dbReference type="PANTHER" id="PTHR11473">
    <property type="entry name" value="AROMATIC AMINO ACID HYDROXYLASE"/>
    <property type="match status" value="1"/>
</dbReference>
<accession>A0A1H8VI21</accession>
<dbReference type="OrthoDB" id="9780502at2"/>
<dbReference type="Pfam" id="PF00351">
    <property type="entry name" value="Biopterin_H"/>
    <property type="match status" value="1"/>
</dbReference>
<feature type="binding site" evidence="7">
    <location>
        <position position="162"/>
    </location>
    <ligand>
        <name>Fe cation</name>
        <dbReference type="ChEBI" id="CHEBI:24875"/>
    </ligand>
</feature>
<organism evidence="9 10">
    <name type="scientific">Trujillonella endophytica</name>
    <dbReference type="NCBI Taxonomy" id="673521"/>
    <lineage>
        <taxon>Bacteria</taxon>
        <taxon>Bacillati</taxon>
        <taxon>Actinomycetota</taxon>
        <taxon>Actinomycetes</taxon>
        <taxon>Geodermatophilales</taxon>
        <taxon>Geodermatophilaceae</taxon>
        <taxon>Trujillonella</taxon>
    </lineage>
</organism>
<dbReference type="PROSITE" id="PS51410">
    <property type="entry name" value="BH4_AAA_HYDROXYL_2"/>
    <property type="match status" value="1"/>
</dbReference>
<dbReference type="GO" id="GO:0005506">
    <property type="term" value="F:iron ion binding"/>
    <property type="evidence" value="ECO:0007669"/>
    <property type="project" value="InterPro"/>
</dbReference>
<gene>
    <name evidence="9" type="ORF">SAMN05660991_03567</name>
</gene>
<dbReference type="InterPro" id="IPR036951">
    <property type="entry name" value="ArAA_hydroxylase_sf"/>
</dbReference>
<keyword evidence="5 7" id="KW-0408">Iron</keyword>
<dbReference type="SUPFAM" id="SSF56534">
    <property type="entry name" value="Aromatic aminoacid monoxygenases, catalytic and oligomerization domains"/>
    <property type="match status" value="1"/>
</dbReference>
<dbReference type="Gene3D" id="1.10.800.10">
    <property type="entry name" value="Aromatic amino acid hydroxylase"/>
    <property type="match status" value="1"/>
</dbReference>
<comment type="similarity">
    <text evidence="2">Belongs to the biopterin-dependent aromatic amino acid hydroxylase family.</text>
</comment>
<evidence type="ECO:0000256" key="6">
    <source>
        <dbReference type="ARBA" id="ARBA00023033"/>
    </source>
</evidence>
<dbReference type="STRING" id="673521.SAMN05660991_03567"/>
<feature type="binding site" evidence="7">
    <location>
        <position position="208"/>
    </location>
    <ligand>
        <name>Fe cation</name>
        <dbReference type="ChEBI" id="CHEBI:24875"/>
    </ligand>
</feature>
<evidence type="ECO:0000313" key="10">
    <source>
        <dbReference type="Proteomes" id="UP000198960"/>
    </source>
</evidence>
<dbReference type="InterPro" id="IPR019774">
    <property type="entry name" value="Aromatic-AA_hydroxylase_C"/>
</dbReference>
<dbReference type="InterPro" id="IPR001273">
    <property type="entry name" value="ArAA_hydroxylase"/>
</dbReference>
<dbReference type="PANTHER" id="PTHR11473:SF24">
    <property type="entry name" value="PHENYLALANINE-4-HYDROXYLASE"/>
    <property type="match status" value="1"/>
</dbReference>
<keyword evidence="3 7" id="KW-0479">Metal-binding</keyword>
<keyword evidence="4" id="KW-0560">Oxidoreductase</keyword>
<dbReference type="NCBIfam" id="NF008877">
    <property type="entry name" value="PRK11913.1-2"/>
    <property type="match status" value="1"/>
</dbReference>
<dbReference type="Proteomes" id="UP000198960">
    <property type="component" value="Unassembled WGS sequence"/>
</dbReference>
<dbReference type="AlphaFoldDB" id="A0A1H8VI21"/>
<evidence type="ECO:0000256" key="5">
    <source>
        <dbReference type="ARBA" id="ARBA00023004"/>
    </source>
</evidence>
<dbReference type="GO" id="GO:0016714">
    <property type="term" value="F:oxidoreductase activity, acting on paired donors, with incorporation or reduction of molecular oxygen, reduced pteridine as one donor, and incorporation of one atom of oxygen"/>
    <property type="evidence" value="ECO:0007669"/>
    <property type="project" value="InterPro"/>
</dbReference>
<dbReference type="PRINTS" id="PR00372">
    <property type="entry name" value="FYWHYDRXLASE"/>
</dbReference>
<dbReference type="GO" id="GO:0009072">
    <property type="term" value="P:aromatic amino acid metabolic process"/>
    <property type="evidence" value="ECO:0007669"/>
    <property type="project" value="InterPro"/>
</dbReference>
<evidence type="ECO:0000256" key="3">
    <source>
        <dbReference type="ARBA" id="ARBA00022723"/>
    </source>
</evidence>
<feature type="binding site" evidence="7">
    <location>
        <position position="167"/>
    </location>
    <ligand>
        <name>Fe cation</name>
        <dbReference type="ChEBI" id="CHEBI:24875"/>
    </ligand>
</feature>
<dbReference type="CDD" id="cd00361">
    <property type="entry name" value="arom_aa_hydroxylase"/>
    <property type="match status" value="1"/>
</dbReference>
<evidence type="ECO:0000313" key="9">
    <source>
        <dbReference type="EMBL" id="SEP15112.1"/>
    </source>
</evidence>
<reference evidence="10" key="1">
    <citation type="submission" date="2016-10" db="EMBL/GenBank/DDBJ databases">
        <authorList>
            <person name="Varghese N."/>
            <person name="Submissions S."/>
        </authorList>
    </citation>
    <scope>NUCLEOTIDE SEQUENCE [LARGE SCALE GENOMIC DNA]</scope>
    <source>
        <strain evidence="10">DSM 45413</strain>
    </source>
</reference>
<evidence type="ECO:0000256" key="4">
    <source>
        <dbReference type="ARBA" id="ARBA00023002"/>
    </source>
</evidence>
<evidence type="ECO:0000259" key="8">
    <source>
        <dbReference type="PROSITE" id="PS51410"/>
    </source>
</evidence>
<protein>
    <submittedName>
        <fullName evidence="9">Phenylalanine-4-hydroxylase</fullName>
    </submittedName>
</protein>
<dbReference type="EMBL" id="FOEE01000012">
    <property type="protein sequence ID" value="SEP15112.1"/>
    <property type="molecule type" value="Genomic_DNA"/>
</dbReference>
<dbReference type="RefSeq" id="WP_091946532.1">
    <property type="nucleotide sequence ID" value="NZ_FOEE01000012.1"/>
</dbReference>